<evidence type="ECO:0000313" key="1">
    <source>
        <dbReference type="EMBL" id="SFG49894.1"/>
    </source>
</evidence>
<organism evidence="1 2">
    <name type="scientific">Sporolactobacillus nakayamae</name>
    <dbReference type="NCBI Taxonomy" id="269670"/>
    <lineage>
        <taxon>Bacteria</taxon>
        <taxon>Bacillati</taxon>
        <taxon>Bacillota</taxon>
        <taxon>Bacilli</taxon>
        <taxon>Bacillales</taxon>
        <taxon>Sporolactobacillaceae</taxon>
        <taxon>Sporolactobacillus</taxon>
    </lineage>
</organism>
<protein>
    <submittedName>
        <fullName evidence="1">Uncharacterized protein</fullName>
    </submittedName>
</protein>
<evidence type="ECO:0000313" key="2">
    <source>
        <dbReference type="Proteomes" id="UP000198752"/>
    </source>
</evidence>
<proteinExistence type="predicted"/>
<dbReference type="STRING" id="269670.SAMN02982927_01905"/>
<sequence>MPTTMRKEKNYDEEVRKAKVMASFHKMSKKYAKTLEKLSKN</sequence>
<dbReference type="AlphaFoldDB" id="A0A1I2SAH0"/>
<dbReference type="EMBL" id="FOOY01000011">
    <property type="protein sequence ID" value="SFG49894.1"/>
    <property type="molecule type" value="Genomic_DNA"/>
</dbReference>
<name>A0A1I2SAH0_9BACL</name>
<keyword evidence="2" id="KW-1185">Reference proteome</keyword>
<reference evidence="2" key="1">
    <citation type="submission" date="2016-10" db="EMBL/GenBank/DDBJ databases">
        <authorList>
            <person name="Varghese N."/>
            <person name="Submissions S."/>
        </authorList>
    </citation>
    <scope>NUCLEOTIDE SEQUENCE [LARGE SCALE GENOMIC DNA]</scope>
    <source>
        <strain evidence="2">ATCC 700379</strain>
    </source>
</reference>
<gene>
    <name evidence="1" type="ORF">SAMN02982927_01905</name>
</gene>
<accession>A0A1I2SAH0</accession>
<dbReference type="Proteomes" id="UP000198752">
    <property type="component" value="Unassembled WGS sequence"/>
</dbReference>